<proteinExistence type="inferred from homology"/>
<evidence type="ECO:0000256" key="4">
    <source>
        <dbReference type="ARBA" id="ARBA00022448"/>
    </source>
</evidence>
<comment type="subcellular location">
    <subcellularLocation>
        <location evidence="1">Cell membrane</location>
        <topology evidence="1">Multi-pass membrane protein</topology>
    </subcellularLocation>
    <subcellularLocation>
        <location evidence="16">Membrane</location>
        <topology evidence="16">Multi-pass membrane protein</topology>
    </subcellularLocation>
</comment>
<comment type="function">
    <text evidence="11">Required for the insertion and/or proper folding and/or complex formation of integral membrane proteins into the membrane. Involved in integration of membrane proteins that insert both dependently and independently of the Sec translocase complex, as well as at least some lipoproteins. Aids folding of multispanning membrane proteins.</text>
</comment>
<keyword evidence="7" id="KW-0653">Protein transport</keyword>
<gene>
    <name evidence="20" type="ORF">RM574_19140</name>
</gene>
<comment type="subunit">
    <text evidence="12">Interacts with the Sec translocase complex via SecD. Specifically interacts with transmembrane segments of nascent integral membrane proteins during membrane integration.</text>
</comment>
<feature type="transmembrane region" description="Helical" evidence="18">
    <location>
        <begin position="163"/>
        <end position="181"/>
    </location>
</feature>
<evidence type="ECO:0000256" key="6">
    <source>
        <dbReference type="ARBA" id="ARBA00022692"/>
    </source>
</evidence>
<evidence type="ECO:0000256" key="10">
    <source>
        <dbReference type="ARBA" id="ARBA00023186"/>
    </source>
</evidence>
<dbReference type="RefSeq" id="WP_093854947.1">
    <property type="nucleotide sequence ID" value="NZ_JAVRER010000030.1"/>
</dbReference>
<evidence type="ECO:0000256" key="7">
    <source>
        <dbReference type="ARBA" id="ARBA00022927"/>
    </source>
</evidence>
<reference evidence="21" key="1">
    <citation type="submission" date="2023-07" db="EMBL/GenBank/DDBJ databases">
        <title>30 novel species of actinomycetes from the DSMZ collection.</title>
        <authorList>
            <person name="Nouioui I."/>
        </authorList>
    </citation>
    <scope>NUCLEOTIDE SEQUENCE [LARGE SCALE GENOMIC DNA]</scope>
    <source>
        <strain evidence="21">DSM 41982</strain>
    </source>
</reference>
<evidence type="ECO:0000256" key="1">
    <source>
        <dbReference type="ARBA" id="ARBA00004651"/>
    </source>
</evidence>
<feature type="transmembrane region" description="Helical" evidence="18">
    <location>
        <begin position="31"/>
        <end position="52"/>
    </location>
</feature>
<dbReference type="PANTHER" id="PTHR12428">
    <property type="entry name" value="OXA1"/>
    <property type="match status" value="1"/>
</dbReference>
<dbReference type="NCBIfam" id="TIGR03592">
    <property type="entry name" value="yidC_oxa1_cterm"/>
    <property type="match status" value="1"/>
</dbReference>
<feature type="transmembrane region" description="Helical" evidence="18">
    <location>
        <begin position="215"/>
        <end position="236"/>
    </location>
</feature>
<keyword evidence="9 18" id="KW-0472">Membrane</keyword>
<dbReference type="GO" id="GO:0051205">
    <property type="term" value="P:protein insertion into membrane"/>
    <property type="evidence" value="ECO:0007669"/>
    <property type="project" value="UniProtKB-ARBA"/>
</dbReference>
<organism evidence="20 21">
    <name type="scientific">Streptomyces evansiae</name>
    <dbReference type="NCBI Taxonomy" id="3075535"/>
    <lineage>
        <taxon>Bacteria</taxon>
        <taxon>Bacillati</taxon>
        <taxon>Actinomycetota</taxon>
        <taxon>Actinomycetes</taxon>
        <taxon>Kitasatosporales</taxon>
        <taxon>Streptomycetaceae</taxon>
        <taxon>Streptomyces</taxon>
    </lineage>
</organism>
<dbReference type="InterPro" id="IPR028055">
    <property type="entry name" value="YidC/Oxa/ALB_C"/>
</dbReference>
<dbReference type="Pfam" id="PF02096">
    <property type="entry name" value="60KD_IMP"/>
    <property type="match status" value="1"/>
</dbReference>
<evidence type="ECO:0000256" key="12">
    <source>
        <dbReference type="ARBA" id="ARBA00026028"/>
    </source>
</evidence>
<evidence type="ECO:0000256" key="5">
    <source>
        <dbReference type="ARBA" id="ARBA00022475"/>
    </source>
</evidence>
<evidence type="ECO:0000259" key="19">
    <source>
        <dbReference type="Pfam" id="PF02096"/>
    </source>
</evidence>
<evidence type="ECO:0000313" key="21">
    <source>
        <dbReference type="Proteomes" id="UP001183607"/>
    </source>
</evidence>
<feature type="domain" description="Membrane insertase YidC/Oxa/ALB C-terminal" evidence="19">
    <location>
        <begin position="39"/>
        <end position="250"/>
    </location>
</feature>
<keyword evidence="6 16" id="KW-0812">Transmembrane</keyword>
<keyword evidence="10" id="KW-0143">Chaperone</keyword>
<dbReference type="GO" id="GO:0015031">
    <property type="term" value="P:protein transport"/>
    <property type="evidence" value="ECO:0007669"/>
    <property type="project" value="UniProtKB-KW"/>
</dbReference>
<evidence type="ECO:0000256" key="17">
    <source>
        <dbReference type="SAM" id="MobiDB-lite"/>
    </source>
</evidence>
<evidence type="ECO:0000313" key="20">
    <source>
        <dbReference type="EMBL" id="MDT0417603.1"/>
    </source>
</evidence>
<evidence type="ECO:0000256" key="13">
    <source>
        <dbReference type="ARBA" id="ARBA00031538"/>
    </source>
</evidence>
<keyword evidence="4" id="KW-0813">Transport</keyword>
<name>A0ABD5E8C1_9ACTN</name>
<dbReference type="InterPro" id="IPR001708">
    <property type="entry name" value="YidC/ALB3/OXA1/COX18"/>
</dbReference>
<dbReference type="CDD" id="cd20070">
    <property type="entry name" value="5TM_YidC_Alb3"/>
    <property type="match status" value="1"/>
</dbReference>
<keyword evidence="5" id="KW-1003">Cell membrane</keyword>
<dbReference type="GO" id="GO:0005886">
    <property type="term" value="C:plasma membrane"/>
    <property type="evidence" value="ECO:0007669"/>
    <property type="project" value="UniProtKB-SubCell"/>
</dbReference>
<evidence type="ECO:0000256" key="16">
    <source>
        <dbReference type="RuleBase" id="RU003945"/>
    </source>
</evidence>
<keyword evidence="8 18" id="KW-1133">Transmembrane helix</keyword>
<evidence type="ECO:0000256" key="15">
    <source>
        <dbReference type="ARBA" id="ARBA00033342"/>
    </source>
</evidence>
<evidence type="ECO:0000256" key="3">
    <source>
        <dbReference type="ARBA" id="ARBA00015325"/>
    </source>
</evidence>
<dbReference type="PANTHER" id="PTHR12428:SF65">
    <property type="entry name" value="CYTOCHROME C OXIDASE ASSEMBLY PROTEIN COX18, MITOCHONDRIAL"/>
    <property type="match status" value="1"/>
</dbReference>
<dbReference type="Proteomes" id="UP001183607">
    <property type="component" value="Unassembled WGS sequence"/>
</dbReference>
<feature type="region of interest" description="Disordered" evidence="17">
    <location>
        <begin position="256"/>
        <end position="281"/>
    </location>
</feature>
<sequence>MSLPEFHTSGSGFLGLCAGGVDYLADLLQPLAGTAATAAAIVVLTACVRLLLLPLSRTAARGQRERAGLAPEIAALRRKYAKNPERMQRALTELHAEHGVSPLGGCLPMLCQLPFFFVLYHVFSSSRIGGEPNRLLPHRLFAAPLGDHWADALAHGGPFGERGLVYVALFALVAAVATFTVRRNKRQLAGADTPLAAAGGQKVPGVGALTRFMPYMAYITLISVAVVPLAGALYIVTSTTWSAVERAVLYRERGTAAEDAGEATGKGKGKKDAGEGEAVAA</sequence>
<dbReference type="EMBL" id="JAVRER010000030">
    <property type="protein sequence ID" value="MDT0417603.1"/>
    <property type="molecule type" value="Genomic_DNA"/>
</dbReference>
<protein>
    <recommendedName>
        <fullName evidence="3">Membrane protein insertase YidC</fullName>
    </recommendedName>
    <alternativeName>
        <fullName evidence="15">Foldase YidC</fullName>
    </alternativeName>
    <alternativeName>
        <fullName evidence="14">Membrane integrase YidC</fullName>
    </alternativeName>
    <alternativeName>
        <fullName evidence="13">Membrane protein YidC</fullName>
    </alternativeName>
</protein>
<evidence type="ECO:0000256" key="14">
    <source>
        <dbReference type="ARBA" id="ARBA00033245"/>
    </source>
</evidence>
<comment type="similarity">
    <text evidence="2">Belongs to the OXA1/ALB3/YidC family. Type 1 subfamily.</text>
</comment>
<evidence type="ECO:0000256" key="9">
    <source>
        <dbReference type="ARBA" id="ARBA00023136"/>
    </source>
</evidence>
<dbReference type="InterPro" id="IPR047196">
    <property type="entry name" value="YidC_ALB_C"/>
</dbReference>
<evidence type="ECO:0000256" key="8">
    <source>
        <dbReference type="ARBA" id="ARBA00022989"/>
    </source>
</evidence>
<accession>A0ABD5E8C1</accession>
<evidence type="ECO:0000256" key="18">
    <source>
        <dbReference type="SAM" id="Phobius"/>
    </source>
</evidence>
<evidence type="ECO:0000256" key="2">
    <source>
        <dbReference type="ARBA" id="ARBA00010527"/>
    </source>
</evidence>
<evidence type="ECO:0000256" key="11">
    <source>
        <dbReference type="ARBA" id="ARBA00025034"/>
    </source>
</evidence>
<dbReference type="AlphaFoldDB" id="A0ABD5E8C1"/>
<comment type="caution">
    <text evidence="20">The sequence shown here is derived from an EMBL/GenBank/DDBJ whole genome shotgun (WGS) entry which is preliminary data.</text>
</comment>